<proteinExistence type="inferred from homology"/>
<dbReference type="InterPro" id="IPR036812">
    <property type="entry name" value="NAD(P)_OxRdtase_dom_sf"/>
</dbReference>
<evidence type="ECO:0000259" key="6">
    <source>
        <dbReference type="Pfam" id="PF00248"/>
    </source>
</evidence>
<evidence type="ECO:0000256" key="3">
    <source>
        <dbReference type="PIRSR" id="PIRSR000097-1"/>
    </source>
</evidence>
<organism evidence="7 8">
    <name type="scientific">Stachybotrys chartarum (strain CBS 109288 / IBT 7711)</name>
    <name type="common">Toxic black mold</name>
    <name type="synonym">Stilbospora chartarum</name>
    <dbReference type="NCBI Taxonomy" id="1280523"/>
    <lineage>
        <taxon>Eukaryota</taxon>
        <taxon>Fungi</taxon>
        <taxon>Dikarya</taxon>
        <taxon>Ascomycota</taxon>
        <taxon>Pezizomycotina</taxon>
        <taxon>Sordariomycetes</taxon>
        <taxon>Hypocreomycetidae</taxon>
        <taxon>Hypocreales</taxon>
        <taxon>Stachybotryaceae</taxon>
        <taxon>Stachybotrys</taxon>
    </lineage>
</organism>
<dbReference type="InterPro" id="IPR018170">
    <property type="entry name" value="Aldo/ket_reductase_CS"/>
</dbReference>
<dbReference type="PANTHER" id="PTHR43827:SF13">
    <property type="entry name" value="ALDO_KETO REDUCTASE FAMILY PROTEIN"/>
    <property type="match status" value="1"/>
</dbReference>
<dbReference type="GO" id="GO:0016491">
    <property type="term" value="F:oxidoreductase activity"/>
    <property type="evidence" value="ECO:0007669"/>
    <property type="project" value="UniProtKB-KW"/>
</dbReference>
<comment type="similarity">
    <text evidence="1">Belongs to the aldo/keto reductase family.</text>
</comment>
<feature type="site" description="Lowers pKa of active site Tyr" evidence="5">
    <location>
        <position position="82"/>
    </location>
</feature>
<dbReference type="AlphaFoldDB" id="A0A084B2U5"/>
<dbReference type="EMBL" id="KL648145">
    <property type="protein sequence ID" value="KEY71874.1"/>
    <property type="molecule type" value="Genomic_DNA"/>
</dbReference>
<dbReference type="InterPro" id="IPR020471">
    <property type="entry name" value="AKR"/>
</dbReference>
<dbReference type="InterPro" id="IPR023210">
    <property type="entry name" value="NADP_OxRdtase_dom"/>
</dbReference>
<dbReference type="PROSITE" id="PS00062">
    <property type="entry name" value="ALDOKETO_REDUCTASE_2"/>
    <property type="match status" value="1"/>
</dbReference>
<dbReference type="Pfam" id="PF00248">
    <property type="entry name" value="Aldo_ket_red"/>
    <property type="match status" value="1"/>
</dbReference>
<feature type="domain" description="NADP-dependent oxidoreductase" evidence="6">
    <location>
        <begin position="33"/>
        <end position="271"/>
    </location>
</feature>
<dbReference type="SUPFAM" id="SSF51430">
    <property type="entry name" value="NAD(P)-linked oxidoreductase"/>
    <property type="match status" value="1"/>
</dbReference>
<evidence type="ECO:0000313" key="7">
    <source>
        <dbReference type="EMBL" id="KEY71874.1"/>
    </source>
</evidence>
<dbReference type="Gene3D" id="3.20.20.100">
    <property type="entry name" value="NADP-dependent oxidoreductase domain"/>
    <property type="match status" value="1"/>
</dbReference>
<reference evidence="7 8" key="1">
    <citation type="journal article" date="2014" name="BMC Genomics">
        <title>Comparative genome sequencing reveals chemotype-specific gene clusters in the toxigenic black mold Stachybotrys.</title>
        <authorList>
            <person name="Semeiks J."/>
            <person name="Borek D."/>
            <person name="Otwinowski Z."/>
            <person name="Grishin N.V."/>
        </authorList>
    </citation>
    <scope>NUCLEOTIDE SEQUENCE [LARGE SCALE GENOMIC DNA]</scope>
    <source>
        <strain evidence="8">CBS 109288 / IBT 7711</strain>
    </source>
</reference>
<evidence type="ECO:0000313" key="8">
    <source>
        <dbReference type="Proteomes" id="UP000028045"/>
    </source>
</evidence>
<feature type="binding site" evidence="4">
    <location>
        <position position="118"/>
    </location>
    <ligand>
        <name>substrate</name>
    </ligand>
</feature>
<dbReference type="CDD" id="cd19071">
    <property type="entry name" value="AKR_AKR1-5-like"/>
    <property type="match status" value="1"/>
</dbReference>
<dbReference type="PIRSF" id="PIRSF000097">
    <property type="entry name" value="AKR"/>
    <property type="match status" value="1"/>
</dbReference>
<dbReference type="PROSITE" id="PS00798">
    <property type="entry name" value="ALDOKETO_REDUCTASE_1"/>
    <property type="match status" value="1"/>
</dbReference>
<gene>
    <name evidence="7" type="ORF">S7711_06015</name>
</gene>
<sequence>MAGTGLQGRGPVQIPRTDVFMPRLGFGVYKIRGDECHEACLTALRCGYRHIDSAQLYRNEDVVGRAVAESSVRRQDVFLTTKISRAHPSSIQKTYDDALESIHRLDGPDGYVDLFLIHIPGRDKANRERLWKVLEQLHAEGKARAIGVSNFHIHHLEEMREYASIWPPHVNQIELHPWCQQRNLDSYCKDNKILVQAYCPLVAGSKFQDPTLCALAARRGKTPAQILIRYSLQKGWVPLPKSEKPNRIRENAAVFDFALGTDEVTILDGLDQGFEGACFPANSS</sequence>
<dbReference type="FunFam" id="3.20.20.100:FF:000015">
    <property type="entry name" value="Oxidoreductase, aldo/keto reductase family"/>
    <property type="match status" value="1"/>
</dbReference>
<keyword evidence="8" id="KW-1185">Reference proteome</keyword>
<keyword evidence="2" id="KW-0560">Oxidoreductase</keyword>
<protein>
    <recommendedName>
        <fullName evidence="6">NADP-dependent oxidoreductase domain-containing protein</fullName>
    </recommendedName>
</protein>
<feature type="active site" description="Proton donor" evidence="3">
    <location>
        <position position="57"/>
    </location>
</feature>
<accession>A0A084B2U5</accession>
<dbReference type="PANTHER" id="PTHR43827">
    <property type="entry name" value="2,5-DIKETO-D-GLUCONIC ACID REDUCTASE"/>
    <property type="match status" value="1"/>
</dbReference>
<name>A0A084B2U5_STACB</name>
<evidence type="ECO:0000256" key="2">
    <source>
        <dbReference type="ARBA" id="ARBA00023002"/>
    </source>
</evidence>
<dbReference type="OrthoDB" id="416253at2759"/>
<evidence type="ECO:0000256" key="4">
    <source>
        <dbReference type="PIRSR" id="PIRSR000097-2"/>
    </source>
</evidence>
<evidence type="ECO:0000256" key="5">
    <source>
        <dbReference type="PIRSR" id="PIRSR000097-3"/>
    </source>
</evidence>
<dbReference type="Proteomes" id="UP000028045">
    <property type="component" value="Unassembled WGS sequence"/>
</dbReference>
<dbReference type="PRINTS" id="PR00069">
    <property type="entry name" value="ALDKETRDTASE"/>
</dbReference>
<dbReference type="HOGENOM" id="CLU_023205_0_1_1"/>
<evidence type="ECO:0000256" key="1">
    <source>
        <dbReference type="ARBA" id="ARBA00007905"/>
    </source>
</evidence>